<keyword evidence="7" id="KW-1133">Transmembrane helix</keyword>
<dbReference type="PANTHER" id="PTHR21496:SF0">
    <property type="entry name" value="RIESKE DOMAIN-CONTAINING PROTEIN"/>
    <property type="match status" value="1"/>
</dbReference>
<evidence type="ECO:0000256" key="2">
    <source>
        <dbReference type="ARBA" id="ARBA00022723"/>
    </source>
</evidence>
<evidence type="ECO:0000259" key="8">
    <source>
        <dbReference type="PROSITE" id="PS51296"/>
    </source>
</evidence>
<evidence type="ECO:0000256" key="5">
    <source>
        <dbReference type="ARBA" id="ARBA00034078"/>
    </source>
</evidence>
<dbReference type="InterPro" id="IPR036922">
    <property type="entry name" value="Rieske_2Fe-2S_sf"/>
</dbReference>
<dbReference type="PANTHER" id="PTHR21496">
    <property type="entry name" value="FERREDOXIN-RELATED"/>
    <property type="match status" value="1"/>
</dbReference>
<dbReference type="GO" id="GO:0046872">
    <property type="term" value="F:metal ion binding"/>
    <property type="evidence" value="ECO:0007669"/>
    <property type="project" value="UniProtKB-KW"/>
</dbReference>
<gene>
    <name evidence="9" type="ORF">VR44_12430</name>
</gene>
<evidence type="ECO:0000256" key="6">
    <source>
        <dbReference type="ARBA" id="ARBA00038001"/>
    </source>
</evidence>
<reference evidence="9 10" key="1">
    <citation type="submission" date="2015-02" db="EMBL/GenBank/DDBJ databases">
        <authorList>
            <person name="Ju K.-S."/>
            <person name="Doroghazi J.R."/>
            <person name="Metcalf W."/>
        </authorList>
    </citation>
    <scope>NUCLEOTIDE SEQUENCE [LARGE SCALE GENOMIC DNA]</scope>
    <source>
        <strain evidence="9 10">NRRL ISP-5550</strain>
    </source>
</reference>
<dbReference type="InterPro" id="IPR019251">
    <property type="entry name" value="DUF2231_TM"/>
</dbReference>
<dbReference type="CDD" id="cd03467">
    <property type="entry name" value="Rieske"/>
    <property type="match status" value="1"/>
</dbReference>
<dbReference type="AlphaFoldDB" id="A0A0F4JK72"/>
<evidence type="ECO:0000256" key="1">
    <source>
        <dbReference type="ARBA" id="ARBA00022714"/>
    </source>
</evidence>
<dbReference type="PATRIC" id="fig|68223.7.peg.6545"/>
<dbReference type="RefSeq" id="WP_045947513.1">
    <property type="nucleotide sequence ID" value="NZ_JZWV01000310.1"/>
</dbReference>
<protein>
    <submittedName>
        <fullName evidence="9">(2Fe-2S)-binding protein</fullName>
    </submittedName>
</protein>
<dbReference type="GO" id="GO:0016705">
    <property type="term" value="F:oxidoreductase activity, acting on paired donors, with incorporation or reduction of molecular oxygen"/>
    <property type="evidence" value="ECO:0007669"/>
    <property type="project" value="UniProtKB-ARBA"/>
</dbReference>
<name>A0A0F4JK72_9ACTN</name>
<keyword evidence="3" id="KW-0408">Iron</keyword>
<keyword evidence="2" id="KW-0479">Metal-binding</keyword>
<dbReference type="Pfam" id="PF09990">
    <property type="entry name" value="DUF2231"/>
    <property type="match status" value="1"/>
</dbReference>
<dbReference type="OrthoDB" id="9795104at2"/>
<feature type="transmembrane region" description="Helical" evidence="7">
    <location>
        <begin position="120"/>
        <end position="141"/>
    </location>
</feature>
<dbReference type="GO" id="GO:0051537">
    <property type="term" value="F:2 iron, 2 sulfur cluster binding"/>
    <property type="evidence" value="ECO:0007669"/>
    <property type="project" value="UniProtKB-KW"/>
</dbReference>
<dbReference type="EMBL" id="JZWV01000310">
    <property type="protein sequence ID" value="KJY34168.1"/>
    <property type="molecule type" value="Genomic_DNA"/>
</dbReference>
<keyword evidence="4" id="KW-0411">Iron-sulfur</keyword>
<dbReference type="STRING" id="68223.GCA_002028425_06186"/>
<comment type="caution">
    <text evidence="9">The sequence shown here is derived from an EMBL/GenBank/DDBJ whole genome shotgun (WGS) entry which is preliminary data.</text>
</comment>
<keyword evidence="7" id="KW-0472">Membrane</keyword>
<evidence type="ECO:0000256" key="7">
    <source>
        <dbReference type="SAM" id="Phobius"/>
    </source>
</evidence>
<dbReference type="Proteomes" id="UP000033551">
    <property type="component" value="Unassembled WGS sequence"/>
</dbReference>
<dbReference type="Pfam" id="PF00355">
    <property type="entry name" value="Rieske"/>
    <property type="match status" value="1"/>
</dbReference>
<dbReference type="Gene3D" id="2.102.10.10">
    <property type="entry name" value="Rieske [2Fe-2S] iron-sulphur domain"/>
    <property type="match status" value="1"/>
</dbReference>
<comment type="cofactor">
    <cofactor evidence="5">
        <name>[2Fe-2S] cluster</name>
        <dbReference type="ChEBI" id="CHEBI:190135"/>
    </cofactor>
</comment>
<sequence length="308" mass="31858">MDTHRTTPGPGPLLCALERIEQAPQADTLIDGLRKGVRALPLGPARDLLHGRPLGHPAHPLLVQVPIGTWLSATVLDLLPGRARRTAAPVLVGVGLAAAAPAAAAGWADWAELPPEQARTGLVHALANTAGVALYAASLYARARGRDLRGRALALAGLAAVGAGGALGGHLAFRQAAGANHAEQVGHRVGDGWHPLGPAAAFPVGRAALAQVDGVDVLVVREEDGTVRALADRCSHMGGPLSEGGIEDGCVRCPWHRSLFRLSDGWNVEGPATAPQPAFETRVVEGLAEARLIRVHRPHRHGRGPAAA</sequence>
<dbReference type="SUPFAM" id="SSF50022">
    <property type="entry name" value="ISP domain"/>
    <property type="match status" value="1"/>
</dbReference>
<keyword evidence="7" id="KW-0812">Transmembrane</keyword>
<feature type="transmembrane region" description="Helical" evidence="7">
    <location>
        <begin position="86"/>
        <end position="108"/>
    </location>
</feature>
<comment type="similarity">
    <text evidence="6">Belongs to the bacterial ring-hydroxylating dioxygenase ferredoxin component family.</text>
</comment>
<feature type="transmembrane region" description="Helical" evidence="7">
    <location>
        <begin position="153"/>
        <end position="173"/>
    </location>
</feature>
<evidence type="ECO:0000313" key="9">
    <source>
        <dbReference type="EMBL" id="KJY34168.1"/>
    </source>
</evidence>
<evidence type="ECO:0000256" key="3">
    <source>
        <dbReference type="ARBA" id="ARBA00023004"/>
    </source>
</evidence>
<organism evidence="9 10">
    <name type="scientific">Streptomyces katrae</name>
    <dbReference type="NCBI Taxonomy" id="68223"/>
    <lineage>
        <taxon>Bacteria</taxon>
        <taxon>Bacillati</taxon>
        <taxon>Actinomycetota</taxon>
        <taxon>Actinomycetes</taxon>
        <taxon>Kitasatosporales</taxon>
        <taxon>Streptomycetaceae</taxon>
        <taxon>Streptomyces</taxon>
    </lineage>
</organism>
<accession>A0A0F4JK72</accession>
<dbReference type="PROSITE" id="PS51296">
    <property type="entry name" value="RIESKE"/>
    <property type="match status" value="1"/>
</dbReference>
<keyword evidence="1" id="KW-0001">2Fe-2S</keyword>
<feature type="domain" description="Rieske" evidence="8">
    <location>
        <begin position="193"/>
        <end position="290"/>
    </location>
</feature>
<evidence type="ECO:0000256" key="4">
    <source>
        <dbReference type="ARBA" id="ARBA00023014"/>
    </source>
</evidence>
<evidence type="ECO:0000313" key="10">
    <source>
        <dbReference type="Proteomes" id="UP000033551"/>
    </source>
</evidence>
<proteinExistence type="inferred from homology"/>
<keyword evidence="10" id="KW-1185">Reference proteome</keyword>
<dbReference type="GO" id="GO:0004497">
    <property type="term" value="F:monooxygenase activity"/>
    <property type="evidence" value="ECO:0007669"/>
    <property type="project" value="UniProtKB-ARBA"/>
</dbReference>
<dbReference type="InterPro" id="IPR017941">
    <property type="entry name" value="Rieske_2Fe-2S"/>
</dbReference>